<keyword evidence="3" id="KW-1185">Reference proteome</keyword>
<dbReference type="SUPFAM" id="SSF56112">
    <property type="entry name" value="Protein kinase-like (PK-like)"/>
    <property type="match status" value="1"/>
</dbReference>
<evidence type="ECO:0000259" key="1">
    <source>
        <dbReference type="SMART" id="SM00587"/>
    </source>
</evidence>
<dbReference type="Gene3D" id="3.90.1200.10">
    <property type="match status" value="1"/>
</dbReference>
<dbReference type="Proteomes" id="UP000198406">
    <property type="component" value="Unassembled WGS sequence"/>
</dbReference>
<evidence type="ECO:0000313" key="2">
    <source>
        <dbReference type="EMBL" id="GAX23015.1"/>
    </source>
</evidence>
<dbReference type="PANTHER" id="PTHR11012:SF30">
    <property type="entry name" value="PROTEIN KINASE-LIKE DOMAIN-CONTAINING"/>
    <property type="match status" value="1"/>
</dbReference>
<name>A0A1Z5KA36_FISSO</name>
<dbReference type="InterPro" id="IPR015897">
    <property type="entry name" value="CHK_kinase-like"/>
</dbReference>
<organism evidence="2 3">
    <name type="scientific">Fistulifera solaris</name>
    <name type="common">Oleaginous diatom</name>
    <dbReference type="NCBI Taxonomy" id="1519565"/>
    <lineage>
        <taxon>Eukaryota</taxon>
        <taxon>Sar</taxon>
        <taxon>Stramenopiles</taxon>
        <taxon>Ochrophyta</taxon>
        <taxon>Bacillariophyta</taxon>
        <taxon>Bacillariophyceae</taxon>
        <taxon>Bacillariophycidae</taxon>
        <taxon>Naviculales</taxon>
        <taxon>Naviculaceae</taxon>
        <taxon>Fistulifera</taxon>
    </lineage>
</organism>
<gene>
    <name evidence="2" type="ORF">FisN_15Hh087</name>
</gene>
<dbReference type="Pfam" id="PF02958">
    <property type="entry name" value="EcKL"/>
    <property type="match status" value="1"/>
</dbReference>
<dbReference type="InterPro" id="IPR011009">
    <property type="entry name" value="Kinase-like_dom_sf"/>
</dbReference>
<comment type="caution">
    <text evidence="2">The sequence shown here is derived from an EMBL/GenBank/DDBJ whole genome shotgun (WGS) entry which is preliminary data.</text>
</comment>
<dbReference type="SMART" id="SM00587">
    <property type="entry name" value="CHK"/>
    <property type="match status" value="1"/>
</dbReference>
<evidence type="ECO:0000313" key="3">
    <source>
        <dbReference type="Proteomes" id="UP000198406"/>
    </source>
</evidence>
<protein>
    <recommendedName>
        <fullName evidence="1">CHK kinase-like domain-containing protein</fullName>
    </recommendedName>
</protein>
<reference evidence="2 3" key="1">
    <citation type="journal article" date="2015" name="Plant Cell">
        <title>Oil accumulation by the oleaginous diatom Fistulifera solaris as revealed by the genome and transcriptome.</title>
        <authorList>
            <person name="Tanaka T."/>
            <person name="Maeda Y."/>
            <person name="Veluchamy A."/>
            <person name="Tanaka M."/>
            <person name="Abida H."/>
            <person name="Marechal E."/>
            <person name="Bowler C."/>
            <person name="Muto M."/>
            <person name="Sunaga Y."/>
            <person name="Tanaka M."/>
            <person name="Yoshino T."/>
            <person name="Taniguchi T."/>
            <person name="Fukuda Y."/>
            <person name="Nemoto M."/>
            <person name="Matsumoto M."/>
            <person name="Wong P.S."/>
            <person name="Aburatani S."/>
            <person name="Fujibuchi W."/>
        </authorList>
    </citation>
    <scope>NUCLEOTIDE SEQUENCE [LARGE SCALE GENOMIC DNA]</scope>
    <source>
        <strain evidence="2 3">JPCC DA0580</strain>
    </source>
</reference>
<dbReference type="PANTHER" id="PTHR11012">
    <property type="entry name" value="PROTEIN KINASE-LIKE DOMAIN-CONTAINING"/>
    <property type="match status" value="1"/>
</dbReference>
<sequence>MTTTTIAESTEQQLLLLVKKALPDVSIDSLQIIKTIEQASAIGYIVQINPNSSTDETKQDESRCYFIKRVEAARYLSTKSDWPDMRRTLLYARTEARFYRQFASQCGPPSLFPNVYMADYHLSEWIPEEEDGFQPAEERMMQLYPEQLPHPQQQHGTLILEYLNDTEYLQDSPLTVSQCHMSLQAVAQLHAAASQNVELLQQAATQLSRSSFHLSMRNPKELKNIVAAWDHFAHEFAEELEAFSWSRTHLGRRVQVVAQYVSDQLSVTPNSPFATICHGDYKSMNVFLPRNTTKSAVLVDFASVGIGLGVTDVAMHLHHCLVPKDLETSEMELVRYYWKTVQDHLDASNASAYSWDVVWRQYQFAVVDYFRFFLGRFWKSATHASMHKFKDNKNVNLINRSIPAAMAFVGRVDQYLTLVEAEYAKVDESQSS</sequence>
<dbReference type="InterPro" id="IPR004119">
    <property type="entry name" value="EcKL"/>
</dbReference>
<dbReference type="InParanoid" id="A0A1Z5KA36"/>
<accession>A0A1Z5KA36</accession>
<dbReference type="AlphaFoldDB" id="A0A1Z5KA36"/>
<dbReference type="EMBL" id="BDSP01000193">
    <property type="protein sequence ID" value="GAX23015.1"/>
    <property type="molecule type" value="Genomic_DNA"/>
</dbReference>
<proteinExistence type="predicted"/>
<dbReference type="OrthoDB" id="10254945at2759"/>
<feature type="domain" description="CHK kinase-like" evidence="1">
    <location>
        <begin position="158"/>
        <end position="347"/>
    </location>
</feature>